<feature type="region of interest" description="Disordered" evidence="1">
    <location>
        <begin position="15"/>
        <end position="49"/>
    </location>
</feature>
<dbReference type="GeneTree" id="ENSGT00940000179938"/>
<dbReference type="Ensembl" id="ENSCVAT00000018440.1">
    <property type="protein sequence ID" value="ENSCVAP00000027417.1"/>
    <property type="gene ID" value="ENSCVAG00000013719.1"/>
</dbReference>
<name>A0A3Q2E5I9_CYPVA</name>
<dbReference type="Proteomes" id="UP000265020">
    <property type="component" value="Unassembled WGS sequence"/>
</dbReference>
<organism evidence="2 3">
    <name type="scientific">Cyprinodon variegatus</name>
    <name type="common">Sheepshead minnow</name>
    <dbReference type="NCBI Taxonomy" id="28743"/>
    <lineage>
        <taxon>Eukaryota</taxon>
        <taxon>Metazoa</taxon>
        <taxon>Chordata</taxon>
        <taxon>Craniata</taxon>
        <taxon>Vertebrata</taxon>
        <taxon>Euteleostomi</taxon>
        <taxon>Actinopterygii</taxon>
        <taxon>Neopterygii</taxon>
        <taxon>Teleostei</taxon>
        <taxon>Neoteleostei</taxon>
        <taxon>Acanthomorphata</taxon>
        <taxon>Ovalentaria</taxon>
        <taxon>Atherinomorphae</taxon>
        <taxon>Cyprinodontiformes</taxon>
        <taxon>Cyprinodontidae</taxon>
        <taxon>Cyprinodon</taxon>
    </lineage>
</organism>
<proteinExistence type="predicted"/>
<dbReference type="AlphaFoldDB" id="A0A3Q2E5I9"/>
<accession>A0A3Q2E5I9</accession>
<reference evidence="2" key="1">
    <citation type="submission" date="2025-08" db="UniProtKB">
        <authorList>
            <consortium name="Ensembl"/>
        </authorList>
    </citation>
    <scope>IDENTIFICATION</scope>
</reference>
<evidence type="ECO:0000256" key="1">
    <source>
        <dbReference type="SAM" id="MobiDB-lite"/>
    </source>
</evidence>
<evidence type="ECO:0000313" key="2">
    <source>
        <dbReference type="Ensembl" id="ENSCVAP00000027417.1"/>
    </source>
</evidence>
<evidence type="ECO:0000313" key="3">
    <source>
        <dbReference type="Proteomes" id="UP000265020"/>
    </source>
</evidence>
<feature type="compositionally biased region" description="Polar residues" evidence="1">
    <location>
        <begin position="39"/>
        <end position="49"/>
    </location>
</feature>
<reference evidence="2" key="2">
    <citation type="submission" date="2025-09" db="UniProtKB">
        <authorList>
            <consortium name="Ensembl"/>
        </authorList>
    </citation>
    <scope>IDENTIFICATION</scope>
</reference>
<sequence>MMYYPGFSFHLRLRQRRAEPARGPNTQTRGAVKPLPLLSLSNGKGSTAF</sequence>
<protein>
    <submittedName>
        <fullName evidence="2">Uncharacterized protein</fullName>
    </submittedName>
</protein>
<keyword evidence="3" id="KW-1185">Reference proteome</keyword>